<evidence type="ECO:0000313" key="11">
    <source>
        <dbReference type="EMBL" id="KAK3247887.1"/>
    </source>
</evidence>
<keyword evidence="3 8" id="KW-0812">Transmembrane</keyword>
<dbReference type="PROSITE" id="PS00211">
    <property type="entry name" value="ABC_TRANSPORTER_1"/>
    <property type="match status" value="2"/>
</dbReference>
<dbReference type="EMBL" id="LGRX02028581">
    <property type="protein sequence ID" value="KAK3247886.1"/>
    <property type="molecule type" value="Genomic_DNA"/>
</dbReference>
<feature type="transmembrane region" description="Helical" evidence="8">
    <location>
        <begin position="397"/>
        <end position="420"/>
    </location>
</feature>
<evidence type="ECO:0000256" key="8">
    <source>
        <dbReference type="SAM" id="Phobius"/>
    </source>
</evidence>
<dbReference type="GO" id="GO:0005524">
    <property type="term" value="F:ATP binding"/>
    <property type="evidence" value="ECO:0007669"/>
    <property type="project" value="UniProtKB-KW"/>
</dbReference>
<dbReference type="InterPro" id="IPR003439">
    <property type="entry name" value="ABC_transporter-like_ATP-bd"/>
</dbReference>
<dbReference type="InterPro" id="IPR013525">
    <property type="entry name" value="ABC2_TM"/>
</dbReference>
<dbReference type="AlphaFoldDB" id="A0AAE0C3T6"/>
<feature type="transmembrane region" description="Helical" evidence="8">
    <location>
        <begin position="1203"/>
        <end position="1222"/>
    </location>
</feature>
<evidence type="ECO:0000313" key="12">
    <source>
        <dbReference type="Proteomes" id="UP001190700"/>
    </source>
</evidence>
<evidence type="ECO:0000256" key="4">
    <source>
        <dbReference type="ARBA" id="ARBA00022741"/>
    </source>
</evidence>
<dbReference type="Gene3D" id="3.40.50.300">
    <property type="entry name" value="P-loop containing nucleotide triphosphate hydrolases"/>
    <property type="match status" value="2"/>
</dbReference>
<comment type="caution">
    <text evidence="10">The sequence shown here is derived from an EMBL/GenBank/DDBJ whole genome shotgun (WGS) entry which is preliminary data.</text>
</comment>
<dbReference type="Proteomes" id="UP001190700">
    <property type="component" value="Unassembled WGS sequence"/>
</dbReference>
<feature type="transmembrane region" description="Helical" evidence="8">
    <location>
        <begin position="1006"/>
        <end position="1026"/>
    </location>
</feature>
<accession>A0AAE0C3T6</accession>
<keyword evidence="12" id="KW-1185">Reference proteome</keyword>
<proteinExistence type="predicted"/>
<evidence type="ECO:0000256" key="2">
    <source>
        <dbReference type="ARBA" id="ARBA00022448"/>
    </source>
</evidence>
<evidence type="ECO:0000256" key="7">
    <source>
        <dbReference type="ARBA" id="ARBA00023136"/>
    </source>
</evidence>
<protein>
    <recommendedName>
        <fullName evidence="9">ABC transporter domain-containing protein</fullName>
    </recommendedName>
</protein>
<organism evidence="10 12">
    <name type="scientific">Cymbomonas tetramitiformis</name>
    <dbReference type="NCBI Taxonomy" id="36881"/>
    <lineage>
        <taxon>Eukaryota</taxon>
        <taxon>Viridiplantae</taxon>
        <taxon>Chlorophyta</taxon>
        <taxon>Pyramimonadophyceae</taxon>
        <taxon>Pyramimonadales</taxon>
        <taxon>Pyramimonadaceae</taxon>
        <taxon>Cymbomonas</taxon>
    </lineage>
</organism>
<feature type="transmembrane region" description="Helical" evidence="8">
    <location>
        <begin position="328"/>
        <end position="348"/>
    </location>
</feature>
<dbReference type="EMBL" id="LGRX02028580">
    <property type="protein sequence ID" value="KAK3247887.1"/>
    <property type="molecule type" value="Genomic_DNA"/>
</dbReference>
<evidence type="ECO:0000259" key="9">
    <source>
        <dbReference type="PROSITE" id="PS50893"/>
    </source>
</evidence>
<dbReference type="PANTHER" id="PTHR48041">
    <property type="entry name" value="ABC TRANSPORTER G FAMILY MEMBER 28"/>
    <property type="match status" value="1"/>
</dbReference>
<feature type="transmembrane region" description="Helical" evidence="8">
    <location>
        <begin position="1085"/>
        <end position="1109"/>
    </location>
</feature>
<feature type="domain" description="ABC transporter" evidence="9">
    <location>
        <begin position="6"/>
        <end position="243"/>
    </location>
</feature>
<dbReference type="GO" id="GO:0140359">
    <property type="term" value="F:ABC-type transporter activity"/>
    <property type="evidence" value="ECO:0007669"/>
    <property type="project" value="InterPro"/>
</dbReference>
<reference evidence="10 12" key="1">
    <citation type="journal article" date="2015" name="Genome Biol. Evol.">
        <title>Comparative Genomics of a Bacterivorous Green Alga Reveals Evolutionary Causalities and Consequences of Phago-Mixotrophic Mode of Nutrition.</title>
        <authorList>
            <person name="Burns J.A."/>
            <person name="Paasch A."/>
            <person name="Narechania A."/>
            <person name="Kim E."/>
        </authorList>
    </citation>
    <scope>NUCLEOTIDE SEQUENCE [LARGE SCALE GENOMIC DNA]</scope>
    <source>
        <strain evidence="10">PLY_AMNH</strain>
    </source>
</reference>
<feature type="domain" description="ABC transporter" evidence="9">
    <location>
        <begin position="653"/>
        <end position="888"/>
    </location>
</feature>
<dbReference type="GO" id="GO:0016887">
    <property type="term" value="F:ATP hydrolysis activity"/>
    <property type="evidence" value="ECO:0007669"/>
    <property type="project" value="InterPro"/>
</dbReference>
<evidence type="ECO:0000256" key="1">
    <source>
        <dbReference type="ARBA" id="ARBA00004141"/>
    </source>
</evidence>
<keyword evidence="2" id="KW-0813">Transport</keyword>
<dbReference type="Pfam" id="PF00005">
    <property type="entry name" value="ABC_tran"/>
    <property type="match status" value="2"/>
</dbReference>
<dbReference type="InterPro" id="IPR050352">
    <property type="entry name" value="ABCG_transporters"/>
</dbReference>
<evidence type="ECO:0000313" key="10">
    <source>
        <dbReference type="EMBL" id="KAK3247886.1"/>
    </source>
</evidence>
<feature type="transmembrane region" description="Helical" evidence="8">
    <location>
        <begin position="975"/>
        <end position="994"/>
    </location>
</feature>
<dbReference type="Pfam" id="PF01061">
    <property type="entry name" value="ABC2_membrane"/>
    <property type="match status" value="2"/>
</dbReference>
<gene>
    <name evidence="11" type="ORF">CYMTET_42629</name>
    <name evidence="10" type="ORF">CYMTET_42630</name>
</gene>
<keyword evidence="7 8" id="KW-0472">Membrane</keyword>
<dbReference type="PROSITE" id="PS50893">
    <property type="entry name" value="ABC_TRANSPORTER_2"/>
    <property type="match status" value="2"/>
</dbReference>
<dbReference type="PANTHER" id="PTHR48041:SF91">
    <property type="entry name" value="ABC TRANSPORTER G FAMILY MEMBER 28"/>
    <property type="match status" value="1"/>
</dbReference>
<feature type="transmembrane region" description="Helical" evidence="8">
    <location>
        <begin position="1047"/>
        <end position="1073"/>
    </location>
</feature>
<dbReference type="SMART" id="SM00382">
    <property type="entry name" value="AAA"/>
    <property type="match status" value="2"/>
</dbReference>
<sequence length="1229" mass="136074">MGGISVEFVDIGLQVETRKTAILQNVTGSFKTNEICALMGPSGAGKTTLLHILAGRDVGGIVTGSVVYHDTNECGFVTQEDVIEPRLTCHEALTFYSQLRLAAGTTAEEIEKVVQNCMDDLGLNHVANVGVGGDALQGVAKTLSGGEKRRVSIGCSLVTNPSICFLDEPTSGLDAGMALEVMDALVVIARQDRTIVCSIHQPRWDIFKNFDKNYFLAHGILASCGTRKELFDFYLSEFPSLPKDMKEDNLADLYLDYLSHLSYTQAVDMGARFQQFAAANKLSGRRKRSTLSKKPAEFRQRVPLYMRCYLVFRAKALAHTVRRGDLRFVFMGGSVWLLVNGLAFSGGSTEDDSLYGAVLVLLLFLFFKGIPTMANCVVQRKQYLHDYSMGLYGAFEFWFAVSALDLLESFCGICLCYFSWCYISGLRTGPEHMIYGAATALGLGQAAVGMSQLNMFVFPNVTFVNAVYGGLVSFLMAYSGVYCDVNDLPSWLAWIPDINPYYYATSALMQNQFSGTDYGHTAAMESYFNYSKSECLLATWLVYFIFYTCFYLSLEYQMWLKDYSKMWKAFMKKFQKSAGVDVPDAAEKESLIEKTSTLGDASNTFKSAETKATTGHSTTVVQGPPITWYHIQYSITVQNKDGPAADGGKQEANELSSFAFQQKQKVILADCSGAVPSSTLCALMGPSGAGKTSLLHILGGKEMVGQVTGTLPDIDYEDTGFVWQEDILEPACTVRETLRFYADLKLPARTRAQFRTEVVQSVLEELGLAICSDNIVGGTSVLSTVKTLSGGQRRRVSIGCALVTNPSAVMLDEPTSGLDAGMSLEVMESMRNLVNSGRTMIASIHQPRIDIFKMFDQVIFLAKGHIAYAGPPTLDGMSPLFGHLFEGRDMSRLNSADLMLDHLSVVQTDAAEKLSEAYKEYNKKINKDEVVVYEKPPGYGVQDAHRRPSFYFRLKVLLGREWSVKVMSNHTYTRVAVLALWGIIFAMPYLRLSYDLKESEAFDTIRALYVLSLFQATLTSHAGAVHEHWVHQSRAEMKMKLYEAAEAYLSFFLWDSLIIVIPGSMVMTFEMWLMSSFQPAADKMFFGISVCCLEHLAYTTIAMFLIISIPNSKAVETVKALMYASLGCYTGFLIKIGDIPWVVRWLCYINPAKYAFAGLMINEFSGESVECDDEDGSSDGCAQGDDYVREYDADEDTTRLGDFLAVLALALTAFLLNLHTIMRTAKSSH</sequence>
<dbReference type="GO" id="GO:0016020">
    <property type="term" value="C:membrane"/>
    <property type="evidence" value="ECO:0007669"/>
    <property type="project" value="UniProtKB-SubCell"/>
</dbReference>
<comment type="subcellular location">
    <subcellularLocation>
        <location evidence="1">Membrane</location>
        <topology evidence="1">Multi-pass membrane protein</topology>
    </subcellularLocation>
</comment>
<keyword evidence="6 8" id="KW-1133">Transmembrane helix</keyword>
<dbReference type="SUPFAM" id="SSF52540">
    <property type="entry name" value="P-loop containing nucleoside triphosphate hydrolases"/>
    <property type="match status" value="2"/>
</dbReference>
<feature type="transmembrane region" description="Helical" evidence="8">
    <location>
        <begin position="462"/>
        <end position="481"/>
    </location>
</feature>
<dbReference type="InterPro" id="IPR017871">
    <property type="entry name" value="ABC_transporter-like_CS"/>
</dbReference>
<keyword evidence="4" id="KW-0547">Nucleotide-binding</keyword>
<evidence type="ECO:0000256" key="3">
    <source>
        <dbReference type="ARBA" id="ARBA00022692"/>
    </source>
</evidence>
<dbReference type="InterPro" id="IPR003593">
    <property type="entry name" value="AAA+_ATPase"/>
</dbReference>
<dbReference type="InterPro" id="IPR027417">
    <property type="entry name" value="P-loop_NTPase"/>
</dbReference>
<feature type="transmembrane region" description="Helical" evidence="8">
    <location>
        <begin position="354"/>
        <end position="377"/>
    </location>
</feature>
<keyword evidence="5" id="KW-0067">ATP-binding</keyword>
<name>A0AAE0C3T6_9CHLO</name>
<feature type="transmembrane region" description="Helical" evidence="8">
    <location>
        <begin position="537"/>
        <end position="556"/>
    </location>
</feature>
<evidence type="ECO:0000256" key="5">
    <source>
        <dbReference type="ARBA" id="ARBA00022840"/>
    </source>
</evidence>
<reference evidence="10" key="2">
    <citation type="submission" date="2023-06" db="EMBL/GenBank/DDBJ databases">
        <title>Long-read-based genome assembly of the green algal bacterivore Cymbomonas tetramitiformis.</title>
        <authorList>
            <person name="Gyaltshen Y."/>
            <person name="Rozenberg A."/>
            <person name="Paasch A."/>
            <person name="Burns J.A."/>
            <person name="Warring S."/>
            <person name="Larson R."/>
            <person name="Maurer-Alcala X."/>
            <person name="Dacks J."/>
            <person name="Kim E."/>
        </authorList>
    </citation>
    <scope>NUCLEOTIDE SEQUENCE</scope>
    <source>
        <strain evidence="10">PLY_AMNH</strain>
    </source>
</reference>
<evidence type="ECO:0000256" key="6">
    <source>
        <dbReference type="ARBA" id="ARBA00022989"/>
    </source>
</evidence>